<evidence type="ECO:0000256" key="1">
    <source>
        <dbReference type="SAM" id="MobiDB-lite"/>
    </source>
</evidence>
<feature type="domain" description="Chitin-binding type-3" evidence="3">
    <location>
        <begin position="203"/>
        <end position="242"/>
    </location>
</feature>
<feature type="compositionally biased region" description="Basic and acidic residues" evidence="1">
    <location>
        <begin position="2173"/>
        <end position="2185"/>
    </location>
</feature>
<dbReference type="Gene3D" id="2.10.10.20">
    <property type="entry name" value="Carbohydrate-binding module superfamily 5/12"/>
    <property type="match status" value="1"/>
</dbReference>
<dbReference type="GO" id="GO:0005576">
    <property type="term" value="C:extracellular region"/>
    <property type="evidence" value="ECO:0007669"/>
    <property type="project" value="InterPro"/>
</dbReference>
<proteinExistence type="predicted"/>
<feature type="region of interest" description="Disordered" evidence="1">
    <location>
        <begin position="2112"/>
        <end position="2197"/>
    </location>
</feature>
<accession>A0AAU8LSQ1</accession>
<gene>
    <name evidence="4" type="ORF">Q3M24_16645</name>
</gene>
<dbReference type="CDD" id="cd12215">
    <property type="entry name" value="ChiC_BD"/>
    <property type="match status" value="1"/>
</dbReference>
<protein>
    <recommendedName>
        <fullName evidence="3">Chitin-binding type-3 domain-containing protein</fullName>
    </recommendedName>
</protein>
<feature type="domain" description="Chitin-binding type-3" evidence="3">
    <location>
        <begin position="105"/>
        <end position="152"/>
    </location>
</feature>
<name>A0AAU8LSQ1_9BACT</name>
<dbReference type="KEGG" id="eaj:Q3M24_16645"/>
<organism evidence="4">
    <name type="scientific">Candidatus Electrothrix aestuarii</name>
    <dbReference type="NCBI Taxonomy" id="3062594"/>
    <lineage>
        <taxon>Bacteria</taxon>
        <taxon>Pseudomonadati</taxon>
        <taxon>Thermodesulfobacteriota</taxon>
        <taxon>Desulfobulbia</taxon>
        <taxon>Desulfobulbales</taxon>
        <taxon>Desulfobulbaceae</taxon>
        <taxon>Candidatus Electrothrix</taxon>
    </lineage>
</organism>
<feature type="compositionally biased region" description="Gly residues" evidence="1">
    <location>
        <begin position="2127"/>
        <end position="2136"/>
    </location>
</feature>
<dbReference type="GO" id="GO:0004553">
    <property type="term" value="F:hydrolase activity, hydrolyzing O-glycosyl compounds"/>
    <property type="evidence" value="ECO:0007669"/>
    <property type="project" value="InterPro"/>
</dbReference>
<dbReference type="SMART" id="SM00495">
    <property type="entry name" value="ChtBD3"/>
    <property type="match status" value="3"/>
</dbReference>
<dbReference type="InterPro" id="IPR003610">
    <property type="entry name" value="CBM5/12"/>
</dbReference>
<evidence type="ECO:0000256" key="2">
    <source>
        <dbReference type="SAM" id="SignalP"/>
    </source>
</evidence>
<sequence>MNKILRATVYSLIGAALLLPRSTGLAADVCGEGIGIPPFLSSGARPNLLMVLDNSGSMLDAAYSDETSFCFDDTYVSTKTYGGYFEQESWYKWVGPGTDTSYTDLPPWESGHDYTAGQRVYANGIIWEAKTTDTSSAVDNIGDDIGVAWKKITFTDVGKWFSGTNYTTGDIVWYGPQMYQATAASSNKAPDGTDGASFWKTIDHTWENSKDYTAGDIVSYKGLLYTADADGTSAGTGVYDDTGVIWNLLKEGSFVAVDSDAASTYCSGADGSEKYTHSDLCLSLNETKDPKQVSAFAARGNFLNWAMASKFDVEKKILTGGRYDYKDDLLMTEHRGCSGSLAIKQIQMDGDPGKFLSLAVRGSRYNDGEYREDRVDSTDDTGRLEIWGVTDSGYAISAECQAAMERIASHGLNGSQNQIQSCIESFPAADDKLTAMRPVLNHSLQTCWQSKINNGHVNTLTSACEELYETYHPSELIPADGGPYICYGVYDSGVDHMNRTGYMGRVWIQGDGGGVTMKTCNPRTADGECSGVNCCWKAGPADDSTCLNYRNNADGYVEQCTASSGGGTETCGPQEANGECSGVNCCWGGNEGDPNQDCITYRNNADGYVEECTKTKGKGTEKLPYTCSTWEVKEICVTDGAVCTQWKILGDWDDGSGTCEYGVDDPVAIGGSGDSTGNWEEDPSASSGNGVYEAILDYCDSFKYPEVIDPSETAAKTSETGNVPALLRDSELMAQIGSSYPLTTMKGYIAEDTRPEGIIQSVASDLRLGLMAFNSVGAATECALAATDTTSKIDKYCPLDNRDGAVLLSEIEDGDWVKALDSSYDNGKRRHVDELAQNINDTRATSWTPLGEALYSALGYYTQNSMFCLNVDGSGNCLDWCLDVDDDPDSEYYDVDPETCAYPADDDPVQYWCQDNHILVITEGESTADLNDSVTKFIAAPDSYFGPDATSDEKSWVGDDDTDGDTDNYSGCTDGLYGGTYLDDMTWWGQNSLPLYKKRYLSDPDGNQNEKNPISTYMVTTGTLTGDTSDECNPDTLMTNAAVNGGTEYYYSGEDPQQLEDNLYAVLGDIMTRASAGAAASVISNSRSGDGAIYQALFWPRKENGIEVDGVEGTISWAGNIHALFIDSNNILYEDTNQNGKLDPDAAGTPDKEIHIYFSNTVSRARGCYVDLVDDQCPTDPATDCVVGSDCAELEDIRYLWSANDQLRKMKDEDLDGLPDRKIFTWNDLDNDGIVNDDEDSSLNDTGETFLLKHRTDWASLISDEDQKLYNRGSLVNDFLTDADYSDFAGPSDTQVNDAMNALVTWLMGVDQLNYESTDDNNNSWLDRPLRSRQYRFVTKDDDGTITSTEDTEWRLGDVIHSSPITVNKPAENFHLIYRDPTYKDYVRRWTDRRTVVYFGANDGMLHAVNSGFYKDTDRQFYCSKGYTGQADHGDCGDGEYNLGEEMWAYIPYNLQPHLKCLAGKFYDHKYFVDLEPRIADVQIFKPETACATDVTSDDCIHAGGWGTILIGGMRFGGAAIDAENLNGLDGSGADGIHDTREFSSSYFILDITDPENPRVLGELTRTTDGTCAGDDACVDLNYTTSSPTIVSMRQDDGGSKWYLVMGNGPAELDGTNNAGTQGKVAVLPLEWLNGTISSWTEGVPNAITSETKKAIRIPDTLPSTATYDGGVFNVPFPDGDQTSGSYISHIISMDYNIDLTAGDGLGARYRTDAVYFGTVDGTDFGKYSDSEIQTIYPNATDISTLGDQWYWNGGGRVFRLVTRQTDTFGNEIISTPASWTTPPGLSASVTGESEGPIRMLMDVKGPVTSGPSAGYDEEGKNFWIYVGTGRFYDEKDKTDDGRCIYADCESFGNDVDCGAADGCTWNTDDLKCIPEDSCSNRTQKAFFGLKEPVKDGRDLQAASDVCSDSVMTWATIEWDITDWGTATNGKTEANSETGMNPLVPGGPLPSGGVPGQRGLMRTDNILVGADTGYLYCGHFVTLDEDTYYEPWWAADSDDVLNEICFPDGKNGPIYDTTLEEYTFEKLQQYITGTGCQTASDDREYTTGLDGWYHVFHDPRERNLNSSLLFNSKLFFSTYQPYNDKCKAEGQSFLYKLSHTTGTGAWDILVDPDDGSKGSGESTFGASGSGFGGGSSSTGSSENPGEVHEFKSPVRGLANVGSAGAAGSGGEFYAEKPEPAKRESNKLNWSDKCGVEE</sequence>
<dbReference type="Gene3D" id="2.10.10.90">
    <property type="match status" value="1"/>
</dbReference>
<feature type="signal peptide" evidence="2">
    <location>
        <begin position="1"/>
        <end position="26"/>
    </location>
</feature>
<feature type="domain" description="Chitin-binding type-3" evidence="3">
    <location>
        <begin position="157"/>
        <end position="202"/>
    </location>
</feature>
<evidence type="ECO:0000313" key="4">
    <source>
        <dbReference type="EMBL" id="XCN71920.1"/>
    </source>
</evidence>
<evidence type="ECO:0000259" key="3">
    <source>
        <dbReference type="SMART" id="SM00495"/>
    </source>
</evidence>
<dbReference type="GO" id="GO:0005975">
    <property type="term" value="P:carbohydrate metabolic process"/>
    <property type="evidence" value="ECO:0007669"/>
    <property type="project" value="InterPro"/>
</dbReference>
<reference evidence="4" key="2">
    <citation type="submission" date="2024-06" db="EMBL/GenBank/DDBJ databases">
        <authorList>
            <person name="Plum-Jensen L.E."/>
            <person name="Schramm A."/>
            <person name="Marshall I.P.G."/>
        </authorList>
    </citation>
    <scope>NUCLEOTIDE SEQUENCE</scope>
    <source>
        <strain evidence="4">Rat1</strain>
    </source>
</reference>
<feature type="chain" id="PRO_5043425975" description="Chitin-binding type-3 domain-containing protein" evidence="2">
    <location>
        <begin position="27"/>
        <end position="2197"/>
    </location>
</feature>
<keyword evidence="2" id="KW-0732">Signal</keyword>
<dbReference type="GO" id="GO:0030246">
    <property type="term" value="F:carbohydrate binding"/>
    <property type="evidence" value="ECO:0007669"/>
    <property type="project" value="InterPro"/>
</dbReference>
<reference evidence="4" key="1">
    <citation type="journal article" date="2024" name="Syst. Appl. Microbiol.">
        <title>First single-strain enrichments of Electrothrix cable bacteria, description of E. aestuarii sp. nov. and E. rattekaaiensis sp. nov., and proposal of a cable bacteria taxonomy following the rules of the SeqCode.</title>
        <authorList>
            <person name="Plum-Jensen L.E."/>
            <person name="Schramm A."/>
            <person name="Marshall I.P.G."/>
        </authorList>
    </citation>
    <scope>NUCLEOTIDE SEQUENCE</scope>
    <source>
        <strain evidence="4">Rat1</strain>
    </source>
</reference>
<dbReference type="EMBL" id="CP159373">
    <property type="protein sequence ID" value="XCN71920.1"/>
    <property type="molecule type" value="Genomic_DNA"/>
</dbReference>